<keyword evidence="1" id="KW-0805">Transcription regulation</keyword>
<sequence length="144" mass="16519">MNAIEEAVNALDALMARGKFMEDFHRSGKGELFILKYLFEKASPALPSELSEALRSSTARISVALGTLEKKGQIHREIDTSNRRNILVTITDAGRERIHTFMQQMRNHMICVLTEMGEKDAKEFVRLMERFFEIAQRTMPDITE</sequence>
<dbReference type="PANTHER" id="PTHR42756:SF1">
    <property type="entry name" value="TRANSCRIPTIONAL REPRESSOR OF EMRAB OPERON"/>
    <property type="match status" value="1"/>
</dbReference>
<keyword evidence="2" id="KW-0238">DNA-binding</keyword>
<dbReference type="InterPro" id="IPR036388">
    <property type="entry name" value="WH-like_DNA-bd_sf"/>
</dbReference>
<dbReference type="Pfam" id="PF13601">
    <property type="entry name" value="HTH_34"/>
    <property type="match status" value="1"/>
</dbReference>
<evidence type="ECO:0000256" key="3">
    <source>
        <dbReference type="ARBA" id="ARBA00023163"/>
    </source>
</evidence>
<dbReference type="Gene3D" id="1.10.10.10">
    <property type="entry name" value="Winged helix-like DNA-binding domain superfamily/Winged helix DNA-binding domain"/>
    <property type="match status" value="1"/>
</dbReference>
<keyword evidence="3" id="KW-0804">Transcription</keyword>
<dbReference type="PRINTS" id="PR00598">
    <property type="entry name" value="HTHMARR"/>
</dbReference>
<dbReference type="SMART" id="SM00347">
    <property type="entry name" value="HTH_MARR"/>
    <property type="match status" value="1"/>
</dbReference>
<gene>
    <name evidence="5" type="ORF">CTER_0477</name>
</gene>
<dbReference type="eggNOG" id="COG1846">
    <property type="taxonomic scope" value="Bacteria"/>
</dbReference>
<comment type="caution">
    <text evidence="5">The sequence shown here is derived from an EMBL/GenBank/DDBJ whole genome shotgun (WGS) entry which is preliminary data.</text>
</comment>
<evidence type="ECO:0000259" key="4">
    <source>
        <dbReference type="PROSITE" id="PS50995"/>
    </source>
</evidence>
<evidence type="ECO:0000313" key="6">
    <source>
        <dbReference type="Proteomes" id="UP000014155"/>
    </source>
</evidence>
<evidence type="ECO:0000313" key="5">
    <source>
        <dbReference type="EMBL" id="EMS73484.1"/>
    </source>
</evidence>
<dbReference type="InterPro" id="IPR000835">
    <property type="entry name" value="HTH_MarR-typ"/>
</dbReference>
<organism evidence="5 6">
    <name type="scientific">Ruminiclostridium cellobioparum subsp. termitidis CT1112</name>
    <dbReference type="NCBI Taxonomy" id="1195236"/>
    <lineage>
        <taxon>Bacteria</taxon>
        <taxon>Bacillati</taxon>
        <taxon>Bacillota</taxon>
        <taxon>Clostridia</taxon>
        <taxon>Eubacteriales</taxon>
        <taxon>Oscillospiraceae</taxon>
        <taxon>Ruminiclostridium</taxon>
    </lineage>
</organism>
<name>S0FWD6_RUMCE</name>
<protein>
    <submittedName>
        <fullName evidence="5">MarR family</fullName>
    </submittedName>
</protein>
<accession>S0FWD6</accession>
<dbReference type="PATRIC" id="fig|1195236.3.peg.795"/>
<keyword evidence="6" id="KW-1185">Reference proteome</keyword>
<dbReference type="PANTHER" id="PTHR42756">
    <property type="entry name" value="TRANSCRIPTIONAL REGULATOR, MARR"/>
    <property type="match status" value="1"/>
</dbReference>
<evidence type="ECO:0000256" key="1">
    <source>
        <dbReference type="ARBA" id="ARBA00023015"/>
    </source>
</evidence>
<dbReference type="InterPro" id="IPR036390">
    <property type="entry name" value="WH_DNA-bd_sf"/>
</dbReference>
<dbReference type="GO" id="GO:0003700">
    <property type="term" value="F:DNA-binding transcription factor activity"/>
    <property type="evidence" value="ECO:0007669"/>
    <property type="project" value="InterPro"/>
</dbReference>
<dbReference type="SUPFAM" id="SSF46785">
    <property type="entry name" value="Winged helix' DNA-binding domain"/>
    <property type="match status" value="1"/>
</dbReference>
<dbReference type="PROSITE" id="PS50995">
    <property type="entry name" value="HTH_MARR_2"/>
    <property type="match status" value="1"/>
</dbReference>
<feature type="domain" description="HTH marR-type" evidence="4">
    <location>
        <begin position="1"/>
        <end position="133"/>
    </location>
</feature>
<dbReference type="InterPro" id="IPR027395">
    <property type="entry name" value="WH_DNA-bd_dom"/>
</dbReference>
<dbReference type="EMBL" id="AORV01000018">
    <property type="protein sequence ID" value="EMS73484.1"/>
    <property type="molecule type" value="Genomic_DNA"/>
</dbReference>
<reference evidence="5 6" key="1">
    <citation type="journal article" date="2013" name="Genome Announc.">
        <title>Draft Genome Sequence of the Cellulolytic, Mesophilic, Anaerobic Bacterium Clostridium termitidis Strain CT1112 (DSM 5398).</title>
        <authorList>
            <person name="Lal S."/>
            <person name="Ramachandran U."/>
            <person name="Zhang X."/>
            <person name="Munir R."/>
            <person name="Sparling R."/>
            <person name="Levin D.B."/>
        </authorList>
    </citation>
    <scope>NUCLEOTIDE SEQUENCE [LARGE SCALE GENOMIC DNA]</scope>
    <source>
        <strain evidence="5 6">CT1112</strain>
    </source>
</reference>
<dbReference type="AlphaFoldDB" id="S0FWD6"/>
<dbReference type="Proteomes" id="UP000014155">
    <property type="component" value="Unassembled WGS sequence"/>
</dbReference>
<dbReference type="STRING" id="1195236.CTER_0477"/>
<evidence type="ECO:0000256" key="2">
    <source>
        <dbReference type="ARBA" id="ARBA00023125"/>
    </source>
</evidence>
<dbReference type="GO" id="GO:0003677">
    <property type="term" value="F:DNA binding"/>
    <property type="evidence" value="ECO:0007669"/>
    <property type="project" value="UniProtKB-KW"/>
</dbReference>
<proteinExistence type="predicted"/>